<evidence type="ECO:0000256" key="2">
    <source>
        <dbReference type="ARBA" id="ARBA00022898"/>
    </source>
</evidence>
<dbReference type="PANTHER" id="PTHR48078">
    <property type="entry name" value="THREONINE DEHYDRATASE, MITOCHONDRIAL-RELATED"/>
    <property type="match status" value="1"/>
</dbReference>
<proteinExistence type="predicted"/>
<evidence type="ECO:0000313" key="5">
    <source>
        <dbReference type="EMBL" id="OGH93369.1"/>
    </source>
</evidence>
<accession>A0A1F6PB33</accession>
<dbReference type="Proteomes" id="UP000176634">
    <property type="component" value="Unassembled WGS sequence"/>
</dbReference>
<protein>
    <recommendedName>
        <fullName evidence="4">Tryptophan synthase beta chain-like PALP domain-containing protein</fullName>
    </recommendedName>
</protein>
<keyword evidence="3" id="KW-0456">Lyase</keyword>
<evidence type="ECO:0000256" key="3">
    <source>
        <dbReference type="ARBA" id="ARBA00023239"/>
    </source>
</evidence>
<dbReference type="InterPro" id="IPR036052">
    <property type="entry name" value="TrpB-like_PALP_sf"/>
</dbReference>
<dbReference type="AlphaFoldDB" id="A0A1F6PB33"/>
<sequence length="303" mass="33202">MQTPQTQAKNLATALGLNVDLYLKREDLHPYGSHKGRSIPIMIEKHQKEGWESFCLSSSGNAALAAIYTIKELNNHRHSGAPLHSGGKTPTLPIKLYIFVGKHIDQHKLERLRQTTGNDVNIKIEMVDAPKRAAFQMDKDFKAKNLRQSNDDTALLGYETLADELGEIKNLSAIFIPTSSGTTAQALYQEFLTLDSIPQIHIVQTPACHPIVKNTEPTGPSTATAIVDKTAFRKKAVREAIQKTKGAGWIATDQDIAEIKKLVKETEGIDISSNSALSVAGLKLALQKNWQFNGPVACLITGE</sequence>
<evidence type="ECO:0000256" key="1">
    <source>
        <dbReference type="ARBA" id="ARBA00001933"/>
    </source>
</evidence>
<dbReference type="GO" id="GO:0006567">
    <property type="term" value="P:L-threonine catabolic process"/>
    <property type="evidence" value="ECO:0007669"/>
    <property type="project" value="TreeGrafter"/>
</dbReference>
<dbReference type="Pfam" id="PF00291">
    <property type="entry name" value="PALP"/>
    <property type="match status" value="2"/>
</dbReference>
<reference evidence="5 6" key="1">
    <citation type="journal article" date="2016" name="Nat. Commun.">
        <title>Thousands of microbial genomes shed light on interconnected biogeochemical processes in an aquifer system.</title>
        <authorList>
            <person name="Anantharaman K."/>
            <person name="Brown C.T."/>
            <person name="Hug L.A."/>
            <person name="Sharon I."/>
            <person name="Castelle C.J."/>
            <person name="Probst A.J."/>
            <person name="Thomas B.C."/>
            <person name="Singh A."/>
            <person name="Wilkins M.J."/>
            <person name="Karaoz U."/>
            <person name="Brodie E.L."/>
            <person name="Williams K.H."/>
            <person name="Hubbard S.S."/>
            <person name="Banfield J.F."/>
        </authorList>
    </citation>
    <scope>NUCLEOTIDE SEQUENCE [LARGE SCALE GENOMIC DNA]</scope>
</reference>
<comment type="cofactor">
    <cofactor evidence="1">
        <name>pyridoxal 5'-phosphate</name>
        <dbReference type="ChEBI" id="CHEBI:597326"/>
    </cofactor>
</comment>
<feature type="domain" description="Tryptophan synthase beta chain-like PALP" evidence="4">
    <location>
        <begin position="94"/>
        <end position="302"/>
    </location>
</feature>
<dbReference type="GO" id="GO:0006565">
    <property type="term" value="P:L-serine catabolic process"/>
    <property type="evidence" value="ECO:0007669"/>
    <property type="project" value="TreeGrafter"/>
</dbReference>
<dbReference type="EMBL" id="MFRA01000001">
    <property type="protein sequence ID" value="OGH93369.1"/>
    <property type="molecule type" value="Genomic_DNA"/>
</dbReference>
<feature type="domain" description="Tryptophan synthase beta chain-like PALP" evidence="4">
    <location>
        <begin position="2"/>
        <end position="68"/>
    </location>
</feature>
<dbReference type="GO" id="GO:0003941">
    <property type="term" value="F:L-serine ammonia-lyase activity"/>
    <property type="evidence" value="ECO:0007669"/>
    <property type="project" value="TreeGrafter"/>
</dbReference>
<dbReference type="CDD" id="cd00640">
    <property type="entry name" value="Trp-synth-beta_II"/>
    <property type="match status" value="1"/>
</dbReference>
<dbReference type="SUPFAM" id="SSF53686">
    <property type="entry name" value="Tryptophan synthase beta subunit-like PLP-dependent enzymes"/>
    <property type="match status" value="1"/>
</dbReference>
<dbReference type="InterPro" id="IPR050147">
    <property type="entry name" value="Ser/Thr_Dehydratase"/>
</dbReference>
<comment type="caution">
    <text evidence="5">The sequence shown here is derived from an EMBL/GenBank/DDBJ whole genome shotgun (WGS) entry which is preliminary data.</text>
</comment>
<organism evidence="5 6">
    <name type="scientific">Candidatus Magasanikbacteria bacterium RIFOXYD1_FULL_40_23</name>
    <dbReference type="NCBI Taxonomy" id="1798705"/>
    <lineage>
        <taxon>Bacteria</taxon>
        <taxon>Candidatus Magasanikiibacteriota</taxon>
    </lineage>
</organism>
<dbReference type="InterPro" id="IPR001926">
    <property type="entry name" value="TrpB-like_PALP"/>
</dbReference>
<dbReference type="GO" id="GO:0004794">
    <property type="term" value="F:threonine deaminase activity"/>
    <property type="evidence" value="ECO:0007669"/>
    <property type="project" value="TreeGrafter"/>
</dbReference>
<evidence type="ECO:0000259" key="4">
    <source>
        <dbReference type="Pfam" id="PF00291"/>
    </source>
</evidence>
<dbReference type="PANTHER" id="PTHR48078:SF6">
    <property type="entry name" value="L-THREONINE DEHYDRATASE CATABOLIC TDCB"/>
    <property type="match status" value="1"/>
</dbReference>
<dbReference type="GO" id="GO:0009097">
    <property type="term" value="P:isoleucine biosynthetic process"/>
    <property type="evidence" value="ECO:0007669"/>
    <property type="project" value="TreeGrafter"/>
</dbReference>
<dbReference type="STRING" id="1798705.A2563_02045"/>
<gene>
    <name evidence="5" type="ORF">A2563_02045</name>
</gene>
<dbReference type="Gene3D" id="3.40.50.1100">
    <property type="match status" value="4"/>
</dbReference>
<name>A0A1F6PB33_9BACT</name>
<evidence type="ECO:0000313" key="6">
    <source>
        <dbReference type="Proteomes" id="UP000176634"/>
    </source>
</evidence>
<keyword evidence="2" id="KW-0663">Pyridoxal phosphate</keyword>